<protein>
    <submittedName>
        <fullName evidence="1">Uncharacterized protein</fullName>
    </submittedName>
</protein>
<accession>A0ABY7EA96</accession>
<gene>
    <name evidence="1" type="ORF">MAR_021274</name>
</gene>
<evidence type="ECO:0000313" key="2">
    <source>
        <dbReference type="Proteomes" id="UP001164746"/>
    </source>
</evidence>
<dbReference type="Proteomes" id="UP001164746">
    <property type="component" value="Chromosome 5"/>
</dbReference>
<organism evidence="1 2">
    <name type="scientific">Mya arenaria</name>
    <name type="common">Soft-shell clam</name>
    <dbReference type="NCBI Taxonomy" id="6604"/>
    <lineage>
        <taxon>Eukaryota</taxon>
        <taxon>Metazoa</taxon>
        <taxon>Spiralia</taxon>
        <taxon>Lophotrochozoa</taxon>
        <taxon>Mollusca</taxon>
        <taxon>Bivalvia</taxon>
        <taxon>Autobranchia</taxon>
        <taxon>Heteroconchia</taxon>
        <taxon>Euheterodonta</taxon>
        <taxon>Imparidentia</taxon>
        <taxon>Neoheterodontei</taxon>
        <taxon>Myida</taxon>
        <taxon>Myoidea</taxon>
        <taxon>Myidae</taxon>
        <taxon>Mya</taxon>
    </lineage>
</organism>
<sequence length="57" mass="6662">MNRESELSRQLQELTAQEMHFNLQNSHSAVLYPEMLKETVETVNGNLALCPHIHYEH</sequence>
<keyword evidence="2" id="KW-1185">Reference proteome</keyword>
<reference evidence="1" key="1">
    <citation type="submission" date="2022-11" db="EMBL/GenBank/DDBJ databases">
        <title>Centuries of genome instability and evolution in soft-shell clam transmissible cancer (bioRxiv).</title>
        <authorList>
            <person name="Hart S.F.M."/>
            <person name="Yonemitsu M.A."/>
            <person name="Giersch R.M."/>
            <person name="Beal B.F."/>
            <person name="Arriagada G."/>
            <person name="Davis B.W."/>
            <person name="Ostrander E.A."/>
            <person name="Goff S.P."/>
            <person name="Metzger M.J."/>
        </authorList>
    </citation>
    <scope>NUCLEOTIDE SEQUENCE</scope>
    <source>
        <strain evidence="1">MELC-2E11</strain>
        <tissue evidence="1">Siphon/mantle</tissue>
    </source>
</reference>
<name>A0ABY7EA96_MYAAR</name>
<dbReference type="EMBL" id="CP111016">
    <property type="protein sequence ID" value="WAR05905.1"/>
    <property type="molecule type" value="Genomic_DNA"/>
</dbReference>
<proteinExistence type="predicted"/>
<evidence type="ECO:0000313" key="1">
    <source>
        <dbReference type="EMBL" id="WAR05905.1"/>
    </source>
</evidence>